<feature type="non-terminal residue" evidence="1">
    <location>
        <position position="103"/>
    </location>
</feature>
<dbReference type="EMBL" id="KN837549">
    <property type="protein sequence ID" value="KIJ23993.1"/>
    <property type="molecule type" value="Genomic_DNA"/>
</dbReference>
<dbReference type="Proteomes" id="UP000054279">
    <property type="component" value="Unassembled WGS sequence"/>
</dbReference>
<feature type="non-terminal residue" evidence="1">
    <location>
        <position position="1"/>
    </location>
</feature>
<protein>
    <submittedName>
        <fullName evidence="1">Unplaced genomic scaffold SPHSTscaffold_474, whole genome shotgun sequence</fullName>
    </submittedName>
</protein>
<evidence type="ECO:0000313" key="2">
    <source>
        <dbReference type="Proteomes" id="UP000054279"/>
    </source>
</evidence>
<keyword evidence="2" id="KW-1185">Reference proteome</keyword>
<organism evidence="1 2">
    <name type="scientific">Sphaerobolus stellatus (strain SS14)</name>
    <dbReference type="NCBI Taxonomy" id="990650"/>
    <lineage>
        <taxon>Eukaryota</taxon>
        <taxon>Fungi</taxon>
        <taxon>Dikarya</taxon>
        <taxon>Basidiomycota</taxon>
        <taxon>Agaricomycotina</taxon>
        <taxon>Agaricomycetes</taxon>
        <taxon>Phallomycetidae</taxon>
        <taxon>Geastrales</taxon>
        <taxon>Sphaerobolaceae</taxon>
        <taxon>Sphaerobolus</taxon>
    </lineage>
</organism>
<dbReference type="OrthoDB" id="60033at2759"/>
<accession>A0A0C9T569</accession>
<name>A0A0C9T569_SPHS4</name>
<evidence type="ECO:0000313" key="1">
    <source>
        <dbReference type="EMBL" id="KIJ23993.1"/>
    </source>
</evidence>
<gene>
    <name evidence="1" type="ORF">M422DRAFT_133310</name>
</gene>
<dbReference type="AlphaFoldDB" id="A0A0C9T569"/>
<dbReference type="HOGENOM" id="CLU_1964787_0_0_1"/>
<reference evidence="1 2" key="1">
    <citation type="submission" date="2014-06" db="EMBL/GenBank/DDBJ databases">
        <title>Evolutionary Origins and Diversification of the Mycorrhizal Mutualists.</title>
        <authorList>
            <consortium name="DOE Joint Genome Institute"/>
            <consortium name="Mycorrhizal Genomics Consortium"/>
            <person name="Kohler A."/>
            <person name="Kuo A."/>
            <person name="Nagy L.G."/>
            <person name="Floudas D."/>
            <person name="Copeland A."/>
            <person name="Barry K.W."/>
            <person name="Cichocki N."/>
            <person name="Veneault-Fourrey C."/>
            <person name="LaButti K."/>
            <person name="Lindquist E.A."/>
            <person name="Lipzen A."/>
            <person name="Lundell T."/>
            <person name="Morin E."/>
            <person name="Murat C."/>
            <person name="Riley R."/>
            <person name="Ohm R."/>
            <person name="Sun H."/>
            <person name="Tunlid A."/>
            <person name="Henrissat B."/>
            <person name="Grigoriev I.V."/>
            <person name="Hibbett D.S."/>
            <person name="Martin F."/>
        </authorList>
    </citation>
    <scope>NUCLEOTIDE SEQUENCE [LARGE SCALE GENOMIC DNA]</scope>
    <source>
        <strain evidence="1 2">SS14</strain>
    </source>
</reference>
<proteinExistence type="predicted"/>
<sequence length="103" mass="11924">FENQYFQRGQPDLLCLIQRKKQLQNDPREDSPTDFKEPVVSGTSQANVIDINGIVNGIQAIKRHQHAISAELKELHGSNQSLWQEIYAARERHKKHHDTITRI</sequence>